<dbReference type="Proteomes" id="UP000325313">
    <property type="component" value="Unassembled WGS sequence"/>
</dbReference>
<dbReference type="AlphaFoldDB" id="A0A5B0LJZ0"/>
<gene>
    <name evidence="1" type="ORF">PGTUg99_008860</name>
</gene>
<sequence length="92" mass="10425">MNTFSHRFKISTHALVDGLKELDNLSQKTVKLGKLLDGDLKGLDEEKVITFLELDSDYHSKVSKLRKKREIWFEVVDAAHGSLKELLANQGS</sequence>
<evidence type="ECO:0000313" key="1">
    <source>
        <dbReference type="EMBL" id="KAA1063948.1"/>
    </source>
</evidence>
<name>A0A5B0LJZ0_PUCGR</name>
<reference evidence="1 2" key="1">
    <citation type="submission" date="2019-05" db="EMBL/GenBank/DDBJ databases">
        <title>Emergence of the Ug99 lineage of the wheat stem rust pathogen through somatic hybridization.</title>
        <authorList>
            <person name="Li F."/>
            <person name="Upadhyaya N.M."/>
            <person name="Sperschneider J."/>
            <person name="Matny O."/>
            <person name="Nguyen-Phuc H."/>
            <person name="Mago R."/>
            <person name="Raley C."/>
            <person name="Miller M.E."/>
            <person name="Silverstein K.A.T."/>
            <person name="Henningsen E."/>
            <person name="Hirsch C.D."/>
            <person name="Visser B."/>
            <person name="Pretorius Z.A."/>
            <person name="Steffenson B.J."/>
            <person name="Schwessinger B."/>
            <person name="Dodds P.N."/>
            <person name="Figueroa M."/>
        </authorList>
    </citation>
    <scope>NUCLEOTIDE SEQUENCE [LARGE SCALE GENOMIC DNA]</scope>
    <source>
        <strain evidence="1 2">Ug99</strain>
    </source>
</reference>
<accession>A0A5B0LJZ0</accession>
<proteinExistence type="predicted"/>
<organism evidence="1 2">
    <name type="scientific">Puccinia graminis f. sp. tritici</name>
    <dbReference type="NCBI Taxonomy" id="56615"/>
    <lineage>
        <taxon>Eukaryota</taxon>
        <taxon>Fungi</taxon>
        <taxon>Dikarya</taxon>
        <taxon>Basidiomycota</taxon>
        <taxon>Pucciniomycotina</taxon>
        <taxon>Pucciniomycetes</taxon>
        <taxon>Pucciniales</taxon>
        <taxon>Pucciniaceae</taxon>
        <taxon>Puccinia</taxon>
    </lineage>
</organism>
<comment type="caution">
    <text evidence="1">The sequence shown here is derived from an EMBL/GenBank/DDBJ whole genome shotgun (WGS) entry which is preliminary data.</text>
</comment>
<evidence type="ECO:0000313" key="2">
    <source>
        <dbReference type="Proteomes" id="UP000325313"/>
    </source>
</evidence>
<protein>
    <submittedName>
        <fullName evidence="1">Uncharacterized protein</fullName>
    </submittedName>
</protein>
<dbReference type="EMBL" id="VDEP01000518">
    <property type="protein sequence ID" value="KAA1063948.1"/>
    <property type="molecule type" value="Genomic_DNA"/>
</dbReference>